<evidence type="ECO:0000313" key="2">
    <source>
        <dbReference type="Proteomes" id="UP000298173"/>
    </source>
</evidence>
<gene>
    <name evidence="1" type="ORF">E3O06_03785</name>
</gene>
<proteinExistence type="predicted"/>
<dbReference type="OrthoDB" id="1664004at2"/>
<dbReference type="EMBL" id="SOEY01000006">
    <property type="protein sequence ID" value="TFB76476.1"/>
    <property type="molecule type" value="Genomic_DNA"/>
</dbReference>
<organism evidence="1 2">
    <name type="scientific">Cryobacterium glaciale</name>
    <dbReference type="NCBI Taxonomy" id="1259145"/>
    <lineage>
        <taxon>Bacteria</taxon>
        <taxon>Bacillati</taxon>
        <taxon>Actinomycetota</taxon>
        <taxon>Actinomycetes</taxon>
        <taxon>Micrococcales</taxon>
        <taxon>Microbacteriaceae</taxon>
        <taxon>Cryobacterium</taxon>
    </lineage>
</organism>
<name>A0A4R8V2I2_9MICO</name>
<dbReference type="Pfam" id="PF22507">
    <property type="entry name" value="DUF6994"/>
    <property type="match status" value="1"/>
</dbReference>
<sequence>MHPRNRDRFDLTLECIRRHYEGEQSSLEETLLRYADFFRLFEDFRGYVDLFFLQDLVSVVYAAVEFFTPFDNFTTLALPGNLAAYEHYRSQSVGFVQARNGRIADSLTVAERS</sequence>
<accession>A0A4R8V2I2</accession>
<dbReference type="Proteomes" id="UP000298173">
    <property type="component" value="Unassembled WGS sequence"/>
</dbReference>
<reference evidence="1 2" key="1">
    <citation type="submission" date="2019-03" db="EMBL/GenBank/DDBJ databases">
        <title>Genomics of glacier-inhabiting Cryobacterium strains.</title>
        <authorList>
            <person name="Liu Q."/>
            <person name="Xin Y.-H."/>
        </authorList>
    </citation>
    <scope>NUCLEOTIDE SEQUENCE [LARGE SCALE GENOMIC DNA]</scope>
    <source>
        <strain evidence="1 2">HLT2-23</strain>
    </source>
</reference>
<dbReference type="AlphaFoldDB" id="A0A4R8V2I2"/>
<dbReference type="InterPro" id="IPR054263">
    <property type="entry name" value="DUF6994"/>
</dbReference>
<protein>
    <submittedName>
        <fullName evidence="1">Uncharacterized protein</fullName>
    </submittedName>
</protein>
<evidence type="ECO:0000313" key="1">
    <source>
        <dbReference type="EMBL" id="TFB76476.1"/>
    </source>
</evidence>
<comment type="caution">
    <text evidence="1">The sequence shown here is derived from an EMBL/GenBank/DDBJ whole genome shotgun (WGS) entry which is preliminary data.</text>
</comment>
<keyword evidence="2" id="KW-1185">Reference proteome</keyword>